<sequence>MRDRTCGFSLVEVLVALAIFSVVSAAVLALFPSIFQLNSQTRADQSVTIAARHYLERVRTQYSTQSGFDAATLPAAPAADTLNNYTCTPAVSTRPIPALADGQIKRVTLSCSHASQPTLTFVLDFGRPL</sequence>
<dbReference type="InterPro" id="IPR045584">
    <property type="entry name" value="Pilin-like"/>
</dbReference>
<gene>
    <name evidence="5" type="ordered locus">Deide_04220</name>
</gene>
<evidence type="ECO:0000256" key="2">
    <source>
        <dbReference type="ARBA" id="ARBA00004418"/>
    </source>
</evidence>
<dbReference type="EMBL" id="CP001114">
    <property type="protein sequence ID" value="ACO45249.1"/>
    <property type="molecule type" value="Genomic_DNA"/>
</dbReference>
<keyword evidence="4" id="KW-0472">Membrane</keyword>
<accession>C1CZZ7</accession>
<dbReference type="NCBIfam" id="TIGR02532">
    <property type="entry name" value="IV_pilin_GFxxxE"/>
    <property type="match status" value="1"/>
</dbReference>
<proteinExistence type="predicted"/>
<keyword evidence="4" id="KW-0998">Cell outer membrane</keyword>
<dbReference type="InterPro" id="IPR012902">
    <property type="entry name" value="N_methyl_site"/>
</dbReference>
<dbReference type="Pfam" id="PF07963">
    <property type="entry name" value="N_methyl"/>
    <property type="match status" value="1"/>
</dbReference>
<dbReference type="HOGENOM" id="CLU_1945211_0_0_0"/>
<organism evidence="5 6">
    <name type="scientific">Deinococcus deserti (strain DSM 17065 / CIP 109153 / LMG 22923 / VCD115)</name>
    <dbReference type="NCBI Taxonomy" id="546414"/>
    <lineage>
        <taxon>Bacteria</taxon>
        <taxon>Thermotogati</taxon>
        <taxon>Deinococcota</taxon>
        <taxon>Deinococci</taxon>
        <taxon>Deinococcales</taxon>
        <taxon>Deinococcaceae</taxon>
        <taxon>Deinococcus</taxon>
    </lineage>
</organism>
<keyword evidence="3" id="KW-0574">Periplasm</keyword>
<dbReference type="GO" id="GO:0009279">
    <property type="term" value="C:cell outer membrane"/>
    <property type="evidence" value="ECO:0007669"/>
    <property type="project" value="UniProtKB-SubCell"/>
</dbReference>
<keyword evidence="6" id="KW-1185">Reference proteome</keyword>
<name>C1CZZ7_DEIDV</name>
<dbReference type="RefSeq" id="WP_012692372.1">
    <property type="nucleotide sequence ID" value="NC_012526.1"/>
</dbReference>
<evidence type="ECO:0000256" key="4">
    <source>
        <dbReference type="ARBA" id="ARBA00023237"/>
    </source>
</evidence>
<reference evidence="5 6" key="1">
    <citation type="journal article" date="2009" name="PLoS Genet.">
        <title>Alliance of proteomics and genomics to unravel the specificities of Sahara bacterium Deinococcus deserti.</title>
        <authorList>
            <person name="de Groot A."/>
            <person name="Dulermo R."/>
            <person name="Ortet P."/>
            <person name="Blanchard L."/>
            <person name="Guerin P."/>
            <person name="Fernandez B."/>
            <person name="Vacherie B."/>
            <person name="Dossat C."/>
            <person name="Jolivet E."/>
            <person name="Siguier P."/>
            <person name="Chandler M."/>
            <person name="Barakat M."/>
            <person name="Dedieu A."/>
            <person name="Barbe V."/>
            <person name="Heulin T."/>
            <person name="Sommer S."/>
            <person name="Achouak W."/>
            <person name="Armengaud J."/>
        </authorList>
    </citation>
    <scope>NUCLEOTIDE SEQUENCE [LARGE SCALE GENOMIC DNA]</scope>
    <source>
        <strain evidence="6">DSM 17065 / CIP 109153 / LMG 22923 / VCD115</strain>
    </source>
</reference>
<dbReference type="KEGG" id="ddr:Deide_04220"/>
<dbReference type="AlphaFoldDB" id="C1CZZ7"/>
<dbReference type="PaxDb" id="546414-Deide_04220"/>
<evidence type="ECO:0000313" key="5">
    <source>
        <dbReference type="EMBL" id="ACO45249.1"/>
    </source>
</evidence>
<evidence type="ECO:0000256" key="3">
    <source>
        <dbReference type="ARBA" id="ARBA00022764"/>
    </source>
</evidence>
<protein>
    <submittedName>
        <fullName evidence="5">Putative prepilin-like protein</fullName>
    </submittedName>
</protein>
<comment type="subcellular location">
    <subcellularLocation>
        <location evidence="1">Cell outer membrane</location>
        <topology evidence="1">Single-pass membrane protein</topology>
    </subcellularLocation>
    <subcellularLocation>
        <location evidence="2">Periplasm</location>
    </subcellularLocation>
</comment>
<dbReference type="STRING" id="546414.Deide_04220"/>
<dbReference type="SUPFAM" id="SSF54523">
    <property type="entry name" value="Pili subunits"/>
    <property type="match status" value="1"/>
</dbReference>
<dbReference type="Proteomes" id="UP000002208">
    <property type="component" value="Chromosome"/>
</dbReference>
<evidence type="ECO:0000313" key="6">
    <source>
        <dbReference type="Proteomes" id="UP000002208"/>
    </source>
</evidence>
<dbReference type="GO" id="GO:0042597">
    <property type="term" value="C:periplasmic space"/>
    <property type="evidence" value="ECO:0007669"/>
    <property type="project" value="UniProtKB-SubCell"/>
</dbReference>
<evidence type="ECO:0000256" key="1">
    <source>
        <dbReference type="ARBA" id="ARBA00004203"/>
    </source>
</evidence>